<dbReference type="Gene3D" id="2.40.10.220">
    <property type="entry name" value="predicted glycosyltransferase like domains"/>
    <property type="match status" value="1"/>
</dbReference>
<evidence type="ECO:0000313" key="3">
    <source>
        <dbReference type="Proteomes" id="UP000005778"/>
    </source>
</evidence>
<keyword evidence="3" id="KW-1185">Reference proteome</keyword>
<dbReference type="OrthoDB" id="5420323at2"/>
<evidence type="ECO:0000313" key="2">
    <source>
        <dbReference type="EMBL" id="EIM63532.1"/>
    </source>
</evidence>
<dbReference type="AlphaFoldDB" id="I5B219"/>
<sequence>MTDSFPEDKTLLDKIISEIRFLTEDLQKDVLACINNIKESRSYPDLLACINNIKEPRTYPRVNKFIEMDVLIGDKVIQSNSRNMSASGVFIKSRMTPDIGTSVKIVFSLPGQAKPFKLNGTVARIDSDGIGICFSEMTPYVRNHLDNLLKRMSMGRS</sequence>
<dbReference type="Pfam" id="PF07238">
    <property type="entry name" value="PilZ"/>
    <property type="match status" value="1"/>
</dbReference>
<dbReference type="STRING" id="879212.DespoDRAFT_01604"/>
<dbReference type="GO" id="GO:0035438">
    <property type="term" value="F:cyclic-di-GMP binding"/>
    <property type="evidence" value="ECO:0007669"/>
    <property type="project" value="InterPro"/>
</dbReference>
<dbReference type="Proteomes" id="UP000005778">
    <property type="component" value="Chromosome"/>
</dbReference>
<organism evidence="2 3">
    <name type="scientific">Desulfobacter postgatei 2ac9</name>
    <dbReference type="NCBI Taxonomy" id="879212"/>
    <lineage>
        <taxon>Bacteria</taxon>
        <taxon>Pseudomonadati</taxon>
        <taxon>Thermodesulfobacteriota</taxon>
        <taxon>Desulfobacteria</taxon>
        <taxon>Desulfobacterales</taxon>
        <taxon>Desulfobacteraceae</taxon>
        <taxon>Desulfobacter</taxon>
    </lineage>
</organism>
<feature type="domain" description="PilZ" evidence="1">
    <location>
        <begin position="57"/>
        <end position="150"/>
    </location>
</feature>
<dbReference type="EMBL" id="CM001488">
    <property type="protein sequence ID" value="EIM63532.1"/>
    <property type="molecule type" value="Genomic_DNA"/>
</dbReference>
<proteinExistence type="predicted"/>
<evidence type="ECO:0000259" key="1">
    <source>
        <dbReference type="Pfam" id="PF07238"/>
    </source>
</evidence>
<name>I5B219_9BACT</name>
<dbReference type="RefSeq" id="WP_004072697.1">
    <property type="nucleotide sequence ID" value="NZ_CM001488.1"/>
</dbReference>
<dbReference type="InterPro" id="IPR009875">
    <property type="entry name" value="PilZ_domain"/>
</dbReference>
<reference evidence="2 3" key="1">
    <citation type="submission" date="2011-09" db="EMBL/GenBank/DDBJ databases">
        <authorList>
            <consortium name="US DOE Joint Genome Institute (JGI-PGF)"/>
            <person name="Lucas S."/>
            <person name="Han J."/>
            <person name="Lapidus A."/>
            <person name="Cheng J.-F."/>
            <person name="Goodwin L."/>
            <person name="Pitluck S."/>
            <person name="Peters L."/>
            <person name="Land M.L."/>
            <person name="Hauser L."/>
            <person name="Orellana R."/>
            <person name="Lovley D."/>
            <person name="Woyke T.J."/>
        </authorList>
    </citation>
    <scope>NUCLEOTIDE SEQUENCE [LARGE SCALE GENOMIC DNA]</scope>
    <source>
        <strain evidence="2 3">2ac9</strain>
    </source>
</reference>
<dbReference type="eggNOG" id="ENOG503379B">
    <property type="taxonomic scope" value="Bacteria"/>
</dbReference>
<dbReference type="SUPFAM" id="SSF141371">
    <property type="entry name" value="PilZ domain-like"/>
    <property type="match status" value="1"/>
</dbReference>
<reference evidence="2 3" key="2">
    <citation type="submission" date="2012-02" db="EMBL/GenBank/DDBJ databases">
        <title>Improved High-Quality Draft sequence of Desulfobacter postgatei 2ac9.</title>
        <authorList>
            <consortium name="US DOE Joint Genome Institute"/>
            <person name="Lucas S."/>
            <person name="Han J."/>
            <person name="Lapidus A."/>
            <person name="Cheng J.-F."/>
            <person name="Goodwin L."/>
            <person name="Pitluck S."/>
            <person name="Peters L."/>
            <person name="Ovchinnikova G."/>
            <person name="Held B."/>
            <person name="Detter J.C."/>
            <person name="Han C."/>
            <person name="Tapia R."/>
            <person name="Land M."/>
            <person name="Hauser L."/>
            <person name="Kyrpides N."/>
            <person name="Ivanova N."/>
            <person name="Pagani I."/>
            <person name="Orellana R."/>
            <person name="Lovley D."/>
            <person name="Woyke T."/>
        </authorList>
    </citation>
    <scope>NUCLEOTIDE SEQUENCE [LARGE SCALE GENOMIC DNA]</scope>
    <source>
        <strain evidence="2 3">2ac9</strain>
    </source>
</reference>
<protein>
    <submittedName>
        <fullName evidence="2">PilZ domain-containing protein</fullName>
    </submittedName>
</protein>
<accession>I5B219</accession>
<gene>
    <name evidence="2" type="ORF">DespoDRAFT_01604</name>
</gene>
<dbReference type="HOGENOM" id="CLU_1854316_0_0_7"/>